<accession>A0ABQ6MM21</accession>
<keyword evidence="1" id="KW-0805">Transcription regulation</keyword>
<dbReference type="Proteomes" id="UP001165060">
    <property type="component" value="Unassembled WGS sequence"/>
</dbReference>
<evidence type="ECO:0000313" key="6">
    <source>
        <dbReference type="Proteomes" id="UP001165060"/>
    </source>
</evidence>
<dbReference type="PANTHER" id="PTHR44688">
    <property type="entry name" value="DNA-BINDING TRANSCRIPTIONAL ACTIVATOR DEVR_DOSR"/>
    <property type="match status" value="1"/>
</dbReference>
<evidence type="ECO:0000256" key="3">
    <source>
        <dbReference type="ARBA" id="ARBA00023163"/>
    </source>
</evidence>
<evidence type="ECO:0000256" key="1">
    <source>
        <dbReference type="ARBA" id="ARBA00023015"/>
    </source>
</evidence>
<organism evidence="5 6">
    <name type="scientific">Tetraparma gracilis</name>
    <dbReference type="NCBI Taxonomy" id="2962635"/>
    <lineage>
        <taxon>Eukaryota</taxon>
        <taxon>Sar</taxon>
        <taxon>Stramenopiles</taxon>
        <taxon>Ochrophyta</taxon>
        <taxon>Bolidophyceae</taxon>
        <taxon>Parmales</taxon>
        <taxon>Triparmaceae</taxon>
        <taxon>Tetraparma</taxon>
    </lineage>
</organism>
<dbReference type="Gene3D" id="1.10.10.10">
    <property type="entry name" value="Winged helix-like DNA-binding domain superfamily/Winged helix DNA-binding domain"/>
    <property type="match status" value="1"/>
</dbReference>
<dbReference type="InterPro" id="IPR016032">
    <property type="entry name" value="Sig_transdc_resp-reg_C-effctor"/>
</dbReference>
<keyword evidence="2" id="KW-0238">DNA-binding</keyword>
<protein>
    <recommendedName>
        <fullName evidence="4">HTH luxR-type domain-containing protein</fullName>
    </recommendedName>
</protein>
<keyword evidence="6" id="KW-1185">Reference proteome</keyword>
<dbReference type="PANTHER" id="PTHR44688:SF16">
    <property type="entry name" value="DNA-BINDING TRANSCRIPTIONAL ACTIVATOR DEVR_DOSR"/>
    <property type="match status" value="1"/>
</dbReference>
<dbReference type="InterPro" id="IPR036388">
    <property type="entry name" value="WH-like_DNA-bd_sf"/>
</dbReference>
<gene>
    <name evidence="5" type="ORF">TeGR_g6818</name>
</gene>
<dbReference type="Pfam" id="PF00196">
    <property type="entry name" value="GerE"/>
    <property type="match status" value="1"/>
</dbReference>
<dbReference type="EMBL" id="BRYB01004306">
    <property type="protein sequence ID" value="GMI28880.1"/>
    <property type="molecule type" value="Genomic_DNA"/>
</dbReference>
<dbReference type="PRINTS" id="PR00038">
    <property type="entry name" value="HTHLUXR"/>
</dbReference>
<evidence type="ECO:0000313" key="5">
    <source>
        <dbReference type="EMBL" id="GMI28880.1"/>
    </source>
</evidence>
<evidence type="ECO:0000259" key="4">
    <source>
        <dbReference type="PROSITE" id="PS50043"/>
    </source>
</evidence>
<dbReference type="SMART" id="SM00421">
    <property type="entry name" value="HTH_LUXR"/>
    <property type="match status" value="1"/>
</dbReference>
<comment type="caution">
    <text evidence="5">The sequence shown here is derived from an EMBL/GenBank/DDBJ whole genome shotgun (WGS) entry which is preliminary data.</text>
</comment>
<reference evidence="5 6" key="1">
    <citation type="journal article" date="2023" name="Commun. Biol.">
        <title>Genome analysis of Parmales, the sister group of diatoms, reveals the evolutionary specialization of diatoms from phago-mixotrophs to photoautotrophs.</title>
        <authorList>
            <person name="Ban H."/>
            <person name="Sato S."/>
            <person name="Yoshikawa S."/>
            <person name="Yamada K."/>
            <person name="Nakamura Y."/>
            <person name="Ichinomiya M."/>
            <person name="Sato N."/>
            <person name="Blanc-Mathieu R."/>
            <person name="Endo H."/>
            <person name="Kuwata A."/>
            <person name="Ogata H."/>
        </authorList>
    </citation>
    <scope>NUCLEOTIDE SEQUENCE [LARGE SCALE GENOMIC DNA]</scope>
</reference>
<name>A0ABQ6MM21_9STRA</name>
<feature type="domain" description="HTH luxR-type" evidence="4">
    <location>
        <begin position="60"/>
        <end position="125"/>
    </location>
</feature>
<dbReference type="SUPFAM" id="SSF46894">
    <property type="entry name" value="C-terminal effector domain of the bipartite response regulators"/>
    <property type="match status" value="1"/>
</dbReference>
<evidence type="ECO:0000256" key="2">
    <source>
        <dbReference type="ARBA" id="ARBA00023125"/>
    </source>
</evidence>
<keyword evidence="3" id="KW-0804">Transcription</keyword>
<dbReference type="InterPro" id="IPR000792">
    <property type="entry name" value="Tscrpt_reg_LuxR_C"/>
</dbReference>
<proteinExistence type="predicted"/>
<dbReference type="PROSITE" id="PS50043">
    <property type="entry name" value="HTH_LUXR_2"/>
    <property type="match status" value="1"/>
</dbReference>
<sequence length="129" mass="13632">MPKPFAPEELVAMLDSAISGRERGAPPPGEGGVEGGLREVREEIRGLRELLGGGGRARASSEAGAAVTPKEAEVLGHLGLGLMNKEIAPRMGVSVRTVERHVTDLMRKSGTGGRTELLRWAIQEGLVEV</sequence>
<dbReference type="CDD" id="cd06170">
    <property type="entry name" value="LuxR_C_like"/>
    <property type="match status" value="1"/>
</dbReference>